<dbReference type="CDD" id="cd16922">
    <property type="entry name" value="HATPase_EvgS-ArcB-TorS-like"/>
    <property type="match status" value="1"/>
</dbReference>
<dbReference type="InterPro" id="IPR005467">
    <property type="entry name" value="His_kinase_dom"/>
</dbReference>
<dbReference type="Gene3D" id="3.30.565.10">
    <property type="entry name" value="Histidine kinase-like ATPase, C-terminal domain"/>
    <property type="match status" value="1"/>
</dbReference>
<evidence type="ECO:0000256" key="9">
    <source>
        <dbReference type="ARBA" id="ARBA00022741"/>
    </source>
</evidence>
<comment type="function">
    <text evidence="17">Member of the two-component regulatory system BvgS/BvgA. Phosphorylates BvgA via a four-step phosphorelay in response to environmental signals.</text>
</comment>
<evidence type="ECO:0000313" key="27">
    <source>
        <dbReference type="EMBL" id="AGX87766.1"/>
    </source>
</evidence>
<dbReference type="SUPFAM" id="SSF47226">
    <property type="entry name" value="Histidine-containing phosphotransfer domain, HPT domain"/>
    <property type="match status" value="1"/>
</dbReference>
<keyword evidence="5 20" id="KW-0597">Phosphoprotein</keyword>
<dbReference type="SMART" id="SM00387">
    <property type="entry name" value="HATPase_c"/>
    <property type="match status" value="1"/>
</dbReference>
<dbReference type="Pfam" id="PF01627">
    <property type="entry name" value="Hpt"/>
    <property type="match status" value="1"/>
</dbReference>
<evidence type="ECO:0000256" key="7">
    <source>
        <dbReference type="ARBA" id="ARBA00022692"/>
    </source>
</evidence>
<keyword evidence="13" id="KW-0902">Two-component regulatory system</keyword>
<feature type="transmembrane region" description="Helical" evidence="22">
    <location>
        <begin position="12"/>
        <end position="36"/>
    </location>
</feature>
<dbReference type="PROSITE" id="PS50885">
    <property type="entry name" value="HAMP"/>
    <property type="match status" value="1"/>
</dbReference>
<proteinExistence type="predicted"/>
<evidence type="ECO:0000256" key="11">
    <source>
        <dbReference type="ARBA" id="ARBA00022840"/>
    </source>
</evidence>
<dbReference type="InterPro" id="IPR003594">
    <property type="entry name" value="HATPase_dom"/>
</dbReference>
<dbReference type="PROSITE" id="PS50109">
    <property type="entry name" value="HIS_KIN"/>
    <property type="match status" value="1"/>
</dbReference>
<dbReference type="SMART" id="SM00388">
    <property type="entry name" value="HisKA"/>
    <property type="match status" value="1"/>
</dbReference>
<dbReference type="eggNOG" id="COG2198">
    <property type="taxonomic scope" value="Bacteria"/>
</dbReference>
<evidence type="ECO:0000259" key="24">
    <source>
        <dbReference type="PROSITE" id="PS50110"/>
    </source>
</evidence>
<dbReference type="CDD" id="cd00156">
    <property type="entry name" value="REC"/>
    <property type="match status" value="1"/>
</dbReference>
<dbReference type="SUPFAM" id="SSF52172">
    <property type="entry name" value="CheY-like"/>
    <property type="match status" value="2"/>
</dbReference>
<keyword evidence="6" id="KW-0808">Transferase</keyword>
<keyword evidence="15 22" id="KW-0472">Membrane</keyword>
<evidence type="ECO:0000256" key="21">
    <source>
        <dbReference type="SAM" id="Coils"/>
    </source>
</evidence>
<dbReference type="SMART" id="SM00448">
    <property type="entry name" value="REC"/>
    <property type="match status" value="2"/>
</dbReference>
<evidence type="ECO:0000259" key="26">
    <source>
        <dbReference type="PROSITE" id="PS50894"/>
    </source>
</evidence>
<dbReference type="InterPro" id="IPR036097">
    <property type="entry name" value="HisK_dim/P_sf"/>
</dbReference>
<feature type="domain" description="Histidine kinase" evidence="23">
    <location>
        <begin position="270"/>
        <end position="491"/>
    </location>
</feature>
<dbReference type="Pfam" id="PF00672">
    <property type="entry name" value="HAMP"/>
    <property type="match status" value="1"/>
</dbReference>
<feature type="modified residue" description="Phosphohistidine" evidence="19">
    <location>
        <position position="852"/>
    </location>
</feature>
<dbReference type="PANTHER" id="PTHR45339:SF1">
    <property type="entry name" value="HYBRID SIGNAL TRANSDUCTION HISTIDINE KINASE J"/>
    <property type="match status" value="1"/>
</dbReference>
<dbReference type="InterPro" id="IPR011006">
    <property type="entry name" value="CheY-like_superfamily"/>
</dbReference>
<dbReference type="EMBL" id="CP004885">
    <property type="protein sequence ID" value="AGX87766.1"/>
    <property type="molecule type" value="Genomic_DNA"/>
</dbReference>
<protein>
    <recommendedName>
        <fullName evidence="18">Virulence sensor protein BvgS</fullName>
        <ecNumber evidence="3">2.7.13.3</ecNumber>
    </recommendedName>
</protein>
<dbReference type="GO" id="GO:0005886">
    <property type="term" value="C:plasma membrane"/>
    <property type="evidence" value="ECO:0007669"/>
    <property type="project" value="UniProtKB-SubCell"/>
</dbReference>
<dbReference type="Pfam" id="PF17152">
    <property type="entry name" value="CHASE8"/>
    <property type="match status" value="1"/>
</dbReference>
<keyword evidence="7 22" id="KW-0812">Transmembrane</keyword>
<evidence type="ECO:0000256" key="6">
    <source>
        <dbReference type="ARBA" id="ARBA00022679"/>
    </source>
</evidence>
<dbReference type="AlphaFoldDB" id="U5N876"/>
<name>U5N876_9BURK</name>
<evidence type="ECO:0000256" key="15">
    <source>
        <dbReference type="ARBA" id="ARBA00023136"/>
    </source>
</evidence>
<feature type="coiled-coil region" evidence="21">
    <location>
        <begin position="236"/>
        <end position="263"/>
    </location>
</feature>
<dbReference type="Gene3D" id="6.10.340.10">
    <property type="match status" value="1"/>
</dbReference>
<feature type="domain" description="Response regulatory" evidence="24">
    <location>
        <begin position="645"/>
        <end position="762"/>
    </location>
</feature>
<dbReference type="SMART" id="SM00304">
    <property type="entry name" value="HAMP"/>
    <property type="match status" value="1"/>
</dbReference>
<dbReference type="InterPro" id="IPR036641">
    <property type="entry name" value="HPT_dom_sf"/>
</dbReference>
<dbReference type="InterPro" id="IPR003661">
    <property type="entry name" value="HisK_dim/P_dom"/>
</dbReference>
<evidence type="ECO:0000256" key="5">
    <source>
        <dbReference type="ARBA" id="ARBA00022553"/>
    </source>
</evidence>
<evidence type="ECO:0000256" key="2">
    <source>
        <dbReference type="ARBA" id="ARBA00004651"/>
    </source>
</evidence>
<accession>U5N876</accession>
<dbReference type="Pfam" id="PF00512">
    <property type="entry name" value="HisKA"/>
    <property type="match status" value="1"/>
</dbReference>
<comment type="catalytic activity">
    <reaction evidence="1">
        <text>ATP + protein L-histidine = ADP + protein N-phospho-L-histidine.</text>
        <dbReference type="EC" id="2.7.13.3"/>
    </reaction>
</comment>
<evidence type="ECO:0000313" key="28">
    <source>
        <dbReference type="Proteomes" id="UP000017184"/>
    </source>
</evidence>
<evidence type="ECO:0000256" key="4">
    <source>
        <dbReference type="ARBA" id="ARBA00022475"/>
    </source>
</evidence>
<evidence type="ECO:0000256" key="20">
    <source>
        <dbReference type="PROSITE-ProRule" id="PRU00169"/>
    </source>
</evidence>
<dbReference type="Pfam" id="PF00072">
    <property type="entry name" value="Response_reg"/>
    <property type="match status" value="2"/>
</dbReference>
<evidence type="ECO:0000256" key="17">
    <source>
        <dbReference type="ARBA" id="ARBA00058004"/>
    </source>
</evidence>
<dbReference type="PROSITE" id="PS50110">
    <property type="entry name" value="RESPONSE_REGULATORY"/>
    <property type="match status" value="2"/>
</dbReference>
<comment type="caution">
    <text evidence="20">Lacks conserved residue(s) required for the propagation of feature annotation.</text>
</comment>
<dbReference type="SUPFAM" id="SSF47384">
    <property type="entry name" value="Homodimeric domain of signal transducing histidine kinase"/>
    <property type="match status" value="1"/>
</dbReference>
<dbReference type="Gene3D" id="1.10.287.130">
    <property type="match status" value="1"/>
</dbReference>
<keyword evidence="10 27" id="KW-0418">Kinase</keyword>
<dbReference type="FunFam" id="1.10.287.130:FF:000038">
    <property type="entry name" value="Sensory transduction histidine kinase"/>
    <property type="match status" value="1"/>
</dbReference>
<reference evidence="27 28" key="1">
    <citation type="journal article" date="2013" name="Genome Biol.">
        <title>Genomic analysis reveals key aspects of prokaryotic symbiosis in the phototrophic consortium "Chlorochromatium aggregatum".</title>
        <authorList>
            <person name="Liu Z."/>
            <person name="Muller J."/>
            <person name="Li T."/>
            <person name="Alvey R.M."/>
            <person name="Vogl K."/>
            <person name="Frigaard N.U."/>
            <person name="Rockwell N.C."/>
            <person name="Boyd E.S."/>
            <person name="Tomsho L.P."/>
            <person name="Schuster S.C."/>
            <person name="Henke P."/>
            <person name="Rohde M."/>
            <person name="Overmann J."/>
            <person name="Bryant D.A."/>
        </authorList>
    </citation>
    <scope>NUCLEOTIDE SEQUENCE [LARGE SCALE GENOMIC DNA]</scope>
    <source>
        <strain evidence="27">CR</strain>
    </source>
</reference>
<dbReference type="HOGENOM" id="CLU_000445_104_15_4"/>
<evidence type="ECO:0000256" key="8">
    <source>
        <dbReference type="ARBA" id="ARBA00022729"/>
    </source>
</evidence>
<evidence type="ECO:0000256" key="19">
    <source>
        <dbReference type="PROSITE-ProRule" id="PRU00110"/>
    </source>
</evidence>
<keyword evidence="16" id="KW-0131">Cell cycle</keyword>
<feature type="domain" description="HAMP" evidence="25">
    <location>
        <begin position="178"/>
        <end position="230"/>
    </location>
</feature>
<gene>
    <name evidence="27" type="ORF">Cenrod_1681</name>
</gene>
<dbReference type="SMART" id="SM00073">
    <property type="entry name" value="HPT"/>
    <property type="match status" value="1"/>
</dbReference>
<dbReference type="eggNOG" id="COG0784">
    <property type="taxonomic scope" value="Bacteria"/>
</dbReference>
<dbReference type="PANTHER" id="PTHR45339">
    <property type="entry name" value="HYBRID SIGNAL TRANSDUCTION HISTIDINE KINASE J"/>
    <property type="match status" value="1"/>
</dbReference>
<dbReference type="GO" id="GO:0005524">
    <property type="term" value="F:ATP binding"/>
    <property type="evidence" value="ECO:0007669"/>
    <property type="project" value="UniProtKB-KW"/>
</dbReference>
<dbReference type="eggNOG" id="COG0642">
    <property type="taxonomic scope" value="Bacteria"/>
</dbReference>
<dbReference type="InterPro" id="IPR008207">
    <property type="entry name" value="Sig_transdc_His_kin_Hpt_dom"/>
</dbReference>
<comment type="subcellular location">
    <subcellularLocation>
        <location evidence="2">Cell membrane</location>
        <topology evidence="2">Multi-pass membrane protein</topology>
    </subcellularLocation>
</comment>
<dbReference type="InterPro" id="IPR003660">
    <property type="entry name" value="HAMP_dom"/>
</dbReference>
<evidence type="ECO:0000256" key="10">
    <source>
        <dbReference type="ARBA" id="ARBA00022777"/>
    </source>
</evidence>
<evidence type="ECO:0000256" key="1">
    <source>
        <dbReference type="ARBA" id="ARBA00000085"/>
    </source>
</evidence>
<keyword evidence="9" id="KW-0547">Nucleotide-binding</keyword>
<dbReference type="FunFam" id="3.30.565.10:FF:000010">
    <property type="entry name" value="Sensor histidine kinase RcsC"/>
    <property type="match status" value="1"/>
</dbReference>
<sequence>MRRLSLHSRLRRIHVVVLAAAMGTLGVLVLSTHWWMLVAQNLDNGRLLLANLHENLTAPLAFGDAKNASEILHGLQVVPDVLCAEVQTADGATFAHYERHPQVRERVVAYPGEGHRLHGTTVLFRQAIRPDHQLLGWITLAIDLRPLLHQLSLQVLLLLVLVPIALWVIQRLQGRLINRVLGPLGELAKTMNEVAAGKHDHQVALSGIEEFDQLAHSFHTMSAQLAQRDRWQASYTETLERAVAERTAELQHAKERAEAASRAKSEFLATMSHEIRTPMNGVLGMAELLQRTLLDTTQCRYVRAIHASGKHLLDVINDILDFSKIESGRMELEITHLDLCTLIEDTAAMFALPAHNKGLELLVEVPVATDLCVRGDPLRLRQVLANLVGNAVKFTQAGEIHIRLDVRESTAEALAIDLFVRDTGIGIPQEATEKIFEHFSQVDGSTSRNFGGTGLGLAICRHLVRLMQGDVTVESRVGEGSTFRVRLSLPRCNCAAGRCTPAPAAVQGVHVLVVDAHPVSLAILADQIRGWGMVPHVAASTTEALAIVGDALQSGWRLGVALLNHRLPMQDGLALARTLRYAPAPPHIVLLTASEIPPAEETAFDRWVHKPARQSELLDACTASGRAMKFTPPPNDQDEPMFHGTVLLVEDNQVNQLMARAWLEKLGLRVHTASHGQEALECVQAQAFDLILMDCQMPGMDGYEATAAIRTMEKPGTRTPIVALTANAMAQDREQCLACGMDDYLTKPYSGAQLVGILTRWLVAPPVAGAASTASSSNASPLLVPPAPPAPAGPSAIDPNLLTQLQALGAGQAGELLRKLAQAYLHGAPATVDRMLTATSAEDLAEVARCAHALKSSSYNMGAHALADMASEVEHAARSGNVDTARIHAVREEFDRVRAALAQLLETL</sequence>
<dbReference type="Gene3D" id="1.20.120.160">
    <property type="entry name" value="HPT domain"/>
    <property type="match status" value="1"/>
</dbReference>
<evidence type="ECO:0000256" key="13">
    <source>
        <dbReference type="ARBA" id="ARBA00023012"/>
    </source>
</evidence>
<keyword evidence="8" id="KW-0732">Signal</keyword>
<evidence type="ECO:0000256" key="12">
    <source>
        <dbReference type="ARBA" id="ARBA00022989"/>
    </source>
</evidence>
<dbReference type="CDD" id="cd00082">
    <property type="entry name" value="HisKA"/>
    <property type="match status" value="1"/>
</dbReference>
<dbReference type="CDD" id="cd17546">
    <property type="entry name" value="REC_hyHK_CKI1_RcsC-like"/>
    <property type="match status" value="1"/>
</dbReference>
<dbReference type="InterPro" id="IPR004358">
    <property type="entry name" value="Sig_transdc_His_kin-like_C"/>
</dbReference>
<dbReference type="InterPro" id="IPR033417">
    <property type="entry name" value="CHASE8"/>
</dbReference>
<feature type="modified residue" description="4-aspartylphosphate" evidence="20">
    <location>
        <position position="694"/>
    </location>
</feature>
<dbReference type="InterPro" id="IPR001789">
    <property type="entry name" value="Sig_transdc_resp-reg_receiver"/>
</dbReference>
<evidence type="ECO:0000259" key="23">
    <source>
        <dbReference type="PROSITE" id="PS50109"/>
    </source>
</evidence>
<dbReference type="SUPFAM" id="SSF158472">
    <property type="entry name" value="HAMP domain-like"/>
    <property type="match status" value="1"/>
</dbReference>
<dbReference type="STRING" id="946483.Cenrod_1681"/>
<keyword evidence="12 22" id="KW-1133">Transmembrane helix</keyword>
<dbReference type="Proteomes" id="UP000017184">
    <property type="component" value="Chromosome"/>
</dbReference>
<keyword evidence="28" id="KW-1185">Reference proteome</keyword>
<evidence type="ECO:0000256" key="3">
    <source>
        <dbReference type="ARBA" id="ARBA00012438"/>
    </source>
</evidence>
<dbReference type="PROSITE" id="PS50894">
    <property type="entry name" value="HPT"/>
    <property type="match status" value="1"/>
</dbReference>
<evidence type="ECO:0000256" key="18">
    <source>
        <dbReference type="ARBA" id="ARBA00070152"/>
    </source>
</evidence>
<feature type="domain" description="HPt" evidence="26">
    <location>
        <begin position="813"/>
        <end position="908"/>
    </location>
</feature>
<organism evidence="27 28">
    <name type="scientific">Candidatus Symbiobacter mobilis CR</name>
    <dbReference type="NCBI Taxonomy" id="946483"/>
    <lineage>
        <taxon>Bacteria</taxon>
        <taxon>Pseudomonadati</taxon>
        <taxon>Pseudomonadota</taxon>
        <taxon>Betaproteobacteria</taxon>
        <taxon>Burkholderiales</taxon>
        <taxon>Comamonadaceae</taxon>
    </lineage>
</organism>
<dbReference type="InterPro" id="IPR036890">
    <property type="entry name" value="HATPase_C_sf"/>
</dbReference>
<dbReference type="KEGG" id="cbx:Cenrod_1681"/>
<dbReference type="Gene3D" id="3.40.50.2300">
    <property type="match status" value="2"/>
</dbReference>
<keyword evidence="14" id="KW-0843">Virulence</keyword>
<evidence type="ECO:0000256" key="22">
    <source>
        <dbReference type="SAM" id="Phobius"/>
    </source>
</evidence>
<keyword evidence="11" id="KW-0067">ATP-binding</keyword>
<keyword evidence="4" id="KW-1003">Cell membrane</keyword>
<evidence type="ECO:0000256" key="16">
    <source>
        <dbReference type="ARBA" id="ARBA00023306"/>
    </source>
</evidence>
<evidence type="ECO:0000259" key="25">
    <source>
        <dbReference type="PROSITE" id="PS50885"/>
    </source>
</evidence>
<dbReference type="Pfam" id="PF02518">
    <property type="entry name" value="HATPase_c"/>
    <property type="match status" value="1"/>
</dbReference>
<dbReference type="SUPFAM" id="SSF55874">
    <property type="entry name" value="ATPase domain of HSP90 chaperone/DNA topoisomerase II/histidine kinase"/>
    <property type="match status" value="1"/>
</dbReference>
<evidence type="ECO:0000256" key="14">
    <source>
        <dbReference type="ARBA" id="ARBA00023026"/>
    </source>
</evidence>
<feature type="domain" description="Response regulatory" evidence="24">
    <location>
        <begin position="510"/>
        <end position="625"/>
    </location>
</feature>
<dbReference type="EC" id="2.7.13.3" evidence="3"/>
<dbReference type="CDD" id="cd06225">
    <property type="entry name" value="HAMP"/>
    <property type="match status" value="1"/>
</dbReference>
<keyword evidence="21" id="KW-0175">Coiled coil</keyword>
<dbReference type="PRINTS" id="PR00344">
    <property type="entry name" value="BCTRLSENSOR"/>
</dbReference>
<dbReference type="GO" id="GO:0000155">
    <property type="term" value="F:phosphorelay sensor kinase activity"/>
    <property type="evidence" value="ECO:0007669"/>
    <property type="project" value="InterPro"/>
</dbReference>